<feature type="compositionally biased region" description="Basic and acidic residues" evidence="1">
    <location>
        <begin position="416"/>
        <end position="434"/>
    </location>
</feature>
<organism evidence="4 5">
    <name type="scientific">Thermaurantimonas aggregans</name>
    <dbReference type="NCBI Taxonomy" id="2173829"/>
    <lineage>
        <taxon>Bacteria</taxon>
        <taxon>Pseudomonadati</taxon>
        <taxon>Bacteroidota</taxon>
        <taxon>Flavobacteriia</taxon>
        <taxon>Flavobacteriales</taxon>
        <taxon>Schleiferiaceae</taxon>
        <taxon>Thermaurantimonas</taxon>
    </lineage>
</organism>
<dbReference type="CDD" id="cd00143">
    <property type="entry name" value="PP2Cc"/>
    <property type="match status" value="1"/>
</dbReference>
<evidence type="ECO:0000313" key="4">
    <source>
        <dbReference type="EMBL" id="GCD78067.1"/>
    </source>
</evidence>
<dbReference type="RefSeq" id="WP_124398129.1">
    <property type="nucleotide sequence ID" value="NZ_BHZE01000015.1"/>
</dbReference>
<dbReference type="NCBIfam" id="NF033484">
    <property type="entry name" value="Stp1_PP2C_phos"/>
    <property type="match status" value="1"/>
</dbReference>
<feature type="compositionally biased region" description="Polar residues" evidence="1">
    <location>
        <begin position="395"/>
        <end position="406"/>
    </location>
</feature>
<sequence length="447" mass="49050">MKYRITARTHQGLVRDHNEDNFILNPDKRFDNWYFDASRLYDIKESVALWVVADGMGGANAGEVASELAVMHMKKAFSGFDSKKTDPSDFLKNAVVEANKKIYEAAQSDTGKSGMGTTLVAALALGDQLHIAWVGDSRAYLFRNGTLRPITKDHSFVQQLVDAGKITPEEAFYHPQGNIILQSLGGEPGKVKPDLTSLQMKAGDRVLLCTDGLHGMLQDAVIQDILTHYSDFEDAANQLIEATLTEGAHDNVTLILAEIVQVPVGTSFDKPADIRRNSLRTIKSEQETDHAQPTETKENNRLPILMLFGILVLVFAAGILVPWKTIFSTTTDSDSTRTDSAQVVNPTDTTHANSPIEPIKPKPSDPNTQSPPTSNNQKKPPQSSSEPIPVVRQTPLPTTIPVQDTPVNVKPISPPSEKDTLSKKPIDLQKKPPQEDSTATFEKKTKL</sequence>
<proteinExistence type="predicted"/>
<feature type="region of interest" description="Disordered" evidence="1">
    <location>
        <begin position="329"/>
        <end position="447"/>
    </location>
</feature>
<keyword evidence="2" id="KW-0472">Membrane</keyword>
<dbReference type="EMBL" id="BHZE01000015">
    <property type="protein sequence ID" value="GCD78067.1"/>
    <property type="molecule type" value="Genomic_DNA"/>
</dbReference>
<evidence type="ECO:0000259" key="3">
    <source>
        <dbReference type="PROSITE" id="PS51746"/>
    </source>
</evidence>
<dbReference type="InterPro" id="IPR015655">
    <property type="entry name" value="PP2C"/>
</dbReference>
<protein>
    <recommendedName>
        <fullName evidence="3">PPM-type phosphatase domain-containing protein</fullName>
    </recommendedName>
</protein>
<evidence type="ECO:0000256" key="1">
    <source>
        <dbReference type="SAM" id="MobiDB-lite"/>
    </source>
</evidence>
<keyword evidence="2" id="KW-0812">Transmembrane</keyword>
<evidence type="ECO:0000313" key="5">
    <source>
        <dbReference type="Proteomes" id="UP000286715"/>
    </source>
</evidence>
<gene>
    <name evidence="4" type="ORF">JCM31826_15490</name>
</gene>
<feature type="compositionally biased region" description="Polar residues" evidence="1">
    <location>
        <begin position="365"/>
        <end position="386"/>
    </location>
</feature>
<evidence type="ECO:0000256" key="2">
    <source>
        <dbReference type="SAM" id="Phobius"/>
    </source>
</evidence>
<feature type="transmembrane region" description="Helical" evidence="2">
    <location>
        <begin position="302"/>
        <end position="323"/>
    </location>
</feature>
<name>A0A401XM30_9FLAO</name>
<dbReference type="SMART" id="SM00332">
    <property type="entry name" value="PP2Cc"/>
    <property type="match status" value="1"/>
</dbReference>
<dbReference type="Proteomes" id="UP000286715">
    <property type="component" value="Unassembled WGS sequence"/>
</dbReference>
<dbReference type="PANTHER" id="PTHR13832">
    <property type="entry name" value="PROTEIN PHOSPHATASE 2C"/>
    <property type="match status" value="1"/>
</dbReference>
<accession>A0A401XM30</accession>
<dbReference type="InterPro" id="IPR001932">
    <property type="entry name" value="PPM-type_phosphatase-like_dom"/>
</dbReference>
<dbReference type="AlphaFoldDB" id="A0A401XM30"/>
<dbReference type="PANTHER" id="PTHR13832:SF860">
    <property type="entry name" value="PROTEIN PHOSPHATASE PHPP"/>
    <property type="match status" value="1"/>
</dbReference>
<reference evidence="4 5" key="1">
    <citation type="submission" date="2018-11" db="EMBL/GenBank/DDBJ databases">
        <title>Schleiferia aggregans sp. nov., a moderately thermophilic heterotrophic bacterium isolated from microbial mats at a terrestrial hot spring.</title>
        <authorList>
            <person name="Iino T."/>
            <person name="Ohkuma M."/>
            <person name="Haruta S."/>
        </authorList>
    </citation>
    <scope>NUCLEOTIDE SEQUENCE [LARGE SCALE GENOMIC DNA]</scope>
    <source>
        <strain evidence="4 5">LA</strain>
    </source>
</reference>
<dbReference type="SMART" id="SM00331">
    <property type="entry name" value="PP2C_SIG"/>
    <property type="match status" value="1"/>
</dbReference>
<dbReference type="SUPFAM" id="SSF81606">
    <property type="entry name" value="PP2C-like"/>
    <property type="match status" value="1"/>
</dbReference>
<feature type="compositionally biased region" description="Polar residues" evidence="1">
    <location>
        <begin position="341"/>
        <end position="353"/>
    </location>
</feature>
<dbReference type="OrthoDB" id="9801841at2"/>
<dbReference type="PROSITE" id="PS51746">
    <property type="entry name" value="PPM_2"/>
    <property type="match status" value="1"/>
</dbReference>
<keyword evidence="5" id="KW-1185">Reference proteome</keyword>
<dbReference type="InterPro" id="IPR036457">
    <property type="entry name" value="PPM-type-like_dom_sf"/>
</dbReference>
<comment type="caution">
    <text evidence="4">The sequence shown here is derived from an EMBL/GenBank/DDBJ whole genome shotgun (WGS) entry which is preliminary data.</text>
</comment>
<keyword evidence="2" id="KW-1133">Transmembrane helix</keyword>
<dbReference type="GO" id="GO:0004722">
    <property type="term" value="F:protein serine/threonine phosphatase activity"/>
    <property type="evidence" value="ECO:0007669"/>
    <property type="project" value="InterPro"/>
</dbReference>
<dbReference type="Gene3D" id="3.60.40.10">
    <property type="entry name" value="PPM-type phosphatase domain"/>
    <property type="match status" value="1"/>
</dbReference>
<feature type="domain" description="PPM-type phosphatase" evidence="3">
    <location>
        <begin position="4"/>
        <end position="259"/>
    </location>
</feature>
<dbReference type="Pfam" id="PF13672">
    <property type="entry name" value="PP2C_2"/>
    <property type="match status" value="1"/>
</dbReference>